<evidence type="ECO:0000256" key="6">
    <source>
        <dbReference type="SAM" id="Phobius"/>
    </source>
</evidence>
<evidence type="ECO:0000313" key="9">
    <source>
        <dbReference type="Proteomes" id="UP000288215"/>
    </source>
</evidence>
<evidence type="ECO:0000259" key="7">
    <source>
        <dbReference type="Pfam" id="PF04039"/>
    </source>
</evidence>
<dbReference type="Pfam" id="PF04039">
    <property type="entry name" value="MnhB"/>
    <property type="match status" value="1"/>
</dbReference>
<gene>
    <name evidence="8" type="ORF">Metus_0895</name>
</gene>
<evidence type="ECO:0000256" key="3">
    <source>
        <dbReference type="ARBA" id="ARBA00022692"/>
    </source>
</evidence>
<dbReference type="InterPro" id="IPR007182">
    <property type="entry name" value="MnhB"/>
</dbReference>
<keyword evidence="3 6" id="KW-0812">Transmembrane</keyword>
<reference evidence="8 9" key="1">
    <citation type="submission" date="2018-12" db="EMBL/GenBank/DDBJ databases">
        <title>The complete genome of the methanogenic archaea of the candidate phylum Verstraetearchaeota, obtained from the metagenome of underground thermal water.</title>
        <authorList>
            <person name="Kadnikov V.V."/>
            <person name="Mardanov A.V."/>
            <person name="Beletsky A.V."/>
            <person name="Karnachuk O.V."/>
            <person name="Ravin N.V."/>
        </authorList>
    </citation>
    <scope>NUCLEOTIDE SEQUENCE [LARGE SCALE GENOMIC DNA]</scope>
    <source>
        <strain evidence="8">Ch88</strain>
    </source>
</reference>
<keyword evidence="5 6" id="KW-0472">Membrane</keyword>
<keyword evidence="4 6" id="KW-1133">Transmembrane helix</keyword>
<organism evidence="8 9">
    <name type="scientific">Methanosuratincola subterraneus</name>
    <dbReference type="NCBI Taxonomy" id="2593994"/>
    <lineage>
        <taxon>Archaea</taxon>
        <taxon>Thermoproteota</taxon>
        <taxon>Methanosuratincolia</taxon>
        <taxon>Candidatus Methanomethylicales</taxon>
        <taxon>Candidatus Methanomethylicaceae</taxon>
        <taxon>Candidatus Methanosuratincola (ex Vanwonterghem et al. 2016)</taxon>
    </lineage>
</organism>
<comment type="caution">
    <text evidence="8">The sequence shown here is derived from an EMBL/GenBank/DDBJ whole genome shotgun (WGS) entry which is preliminary data.</text>
</comment>
<feature type="transmembrane region" description="Helical" evidence="6">
    <location>
        <begin position="178"/>
        <end position="198"/>
    </location>
</feature>
<feature type="transmembrane region" description="Helical" evidence="6">
    <location>
        <begin position="260"/>
        <end position="278"/>
    </location>
</feature>
<dbReference type="AlphaFoldDB" id="A0A444L5R3"/>
<feature type="transmembrane region" description="Helical" evidence="6">
    <location>
        <begin position="146"/>
        <end position="166"/>
    </location>
</feature>
<dbReference type="PANTHER" id="PTHR33932">
    <property type="entry name" value="NA(+)/H(+) ANTIPORTER SUBUNIT B"/>
    <property type="match status" value="1"/>
</dbReference>
<accession>A0A444L5R3</accession>
<dbReference type="Proteomes" id="UP000288215">
    <property type="component" value="Unassembled WGS sequence"/>
</dbReference>
<feature type="domain" description="Na+/H+ antiporter MnhB subunit-related protein" evidence="7">
    <location>
        <begin position="119"/>
        <end position="268"/>
    </location>
</feature>
<evidence type="ECO:0000256" key="1">
    <source>
        <dbReference type="ARBA" id="ARBA00004651"/>
    </source>
</evidence>
<dbReference type="InterPro" id="IPR050622">
    <property type="entry name" value="CPA3_antiporter_subunitB"/>
</dbReference>
<feature type="transmembrane region" description="Helical" evidence="6">
    <location>
        <begin position="74"/>
        <end position="96"/>
    </location>
</feature>
<dbReference type="GO" id="GO:0005886">
    <property type="term" value="C:plasma membrane"/>
    <property type="evidence" value="ECO:0007669"/>
    <property type="project" value="UniProtKB-SubCell"/>
</dbReference>
<dbReference type="EMBL" id="RXGA01000003">
    <property type="protein sequence ID" value="RWX72921.1"/>
    <property type="molecule type" value="Genomic_DNA"/>
</dbReference>
<name>A0A444L5R3_METS7</name>
<evidence type="ECO:0000256" key="2">
    <source>
        <dbReference type="ARBA" id="ARBA00022475"/>
    </source>
</evidence>
<evidence type="ECO:0000313" key="8">
    <source>
        <dbReference type="EMBL" id="RWX72921.1"/>
    </source>
</evidence>
<comment type="subcellular location">
    <subcellularLocation>
        <location evidence="1">Cell membrane</location>
        <topology evidence="1">Multi-pass membrane protein</topology>
    </subcellularLocation>
</comment>
<sequence>MDIKELKGIRGIIAAIALVIIFAGVLSSFMQLEGNVTRGISEEYNKLAYRVAPNNLASWVYDYRGFDTLIETGVIYVGAVVSVLVLGRGLVGLKGVDDEERVVAEPMDLKTETMPVLLKYFALPVVILLVSYGLLVVTGASTSGGGGFQCGVIVASAYLLSVVIYGKRSPFNLKKKTLIAFGAFGWGLYTMLGLPGYLTTNYWQYNVGADLWSWVPSFPGSVPEVLRTVFGEPFKLALELKEGVFYATSGIIPLINIGEAFNVIGAICLIFFAFIYGWSDSEEGSGK</sequence>
<protein>
    <submittedName>
        <fullName evidence="8">Energy-converting hydrogenase B subunit I</fullName>
    </submittedName>
</protein>
<evidence type="ECO:0000256" key="4">
    <source>
        <dbReference type="ARBA" id="ARBA00022989"/>
    </source>
</evidence>
<proteinExistence type="predicted"/>
<feature type="transmembrane region" description="Helical" evidence="6">
    <location>
        <begin position="117"/>
        <end position="140"/>
    </location>
</feature>
<evidence type="ECO:0000256" key="5">
    <source>
        <dbReference type="ARBA" id="ARBA00023136"/>
    </source>
</evidence>
<dbReference type="PANTHER" id="PTHR33932:SF4">
    <property type="entry name" value="NA(+)_H(+) ANTIPORTER SUBUNIT B"/>
    <property type="match status" value="1"/>
</dbReference>
<feature type="transmembrane region" description="Helical" evidence="6">
    <location>
        <begin position="12"/>
        <end position="32"/>
    </location>
</feature>
<keyword evidence="2" id="KW-1003">Cell membrane</keyword>